<evidence type="ECO:0000313" key="3">
    <source>
        <dbReference type="EMBL" id="OAT70362.1"/>
    </source>
</evidence>
<protein>
    <recommendedName>
        <fullName evidence="5">ESX-1 secretion-associated protein EspA/EspE-like domain-containing protein</fullName>
    </recommendedName>
</protein>
<comment type="caution">
    <text evidence="3">The sequence shown here is derived from an EMBL/GenBank/DDBJ whole genome shotgun (WGS) entry which is preliminary data.</text>
</comment>
<accession>A0A179VGS8</accession>
<feature type="coiled-coil region" evidence="1">
    <location>
        <begin position="122"/>
        <end position="151"/>
    </location>
</feature>
<gene>
    <name evidence="3" type="ORF">AWB85_03105</name>
</gene>
<organism evidence="3 4">
    <name type="scientific">Mycobacteroides immunogenum</name>
    <dbReference type="NCBI Taxonomy" id="83262"/>
    <lineage>
        <taxon>Bacteria</taxon>
        <taxon>Bacillati</taxon>
        <taxon>Actinomycetota</taxon>
        <taxon>Actinomycetes</taxon>
        <taxon>Mycobacteriales</taxon>
        <taxon>Mycobacteriaceae</taxon>
        <taxon>Mycobacteroides</taxon>
    </lineage>
</organism>
<feature type="region of interest" description="Disordered" evidence="2">
    <location>
        <begin position="172"/>
        <end position="208"/>
    </location>
</feature>
<reference evidence="3 4" key="1">
    <citation type="submission" date="2016-01" db="EMBL/GenBank/DDBJ databases">
        <title>Mycobacterium immunogenum strain CD11_6 genome sequencing and assembly.</title>
        <authorList>
            <person name="Kaur G."/>
            <person name="Nair G.R."/>
            <person name="Mayilraj S."/>
        </authorList>
    </citation>
    <scope>NUCLEOTIDE SEQUENCE [LARGE SCALE GENOMIC DNA]</scope>
    <source>
        <strain evidence="3 4">CD11-6</strain>
    </source>
</reference>
<proteinExistence type="predicted"/>
<evidence type="ECO:0000256" key="1">
    <source>
        <dbReference type="SAM" id="Coils"/>
    </source>
</evidence>
<dbReference type="Proteomes" id="UP000186919">
    <property type="component" value="Unassembled WGS sequence"/>
</dbReference>
<sequence>MVTIPEVRRWQLADLSSTAEGLRNGAGNLDENALTIINKLGGIGTDWQGETRDARAVEAKDKTDSMQEKARRWRGAANVLDKAAEQMGLLRDAILSRVDDPTNKQMYVIADDGNVELSDSYAKTLVTKLDREDAERARAELETALRSLLATADLAGQQYDWKVTNALMGVADDSRPFSPTVPPPTALPTRPKESANKDGSGPDQYNVDKPSLLEKAALQGTRAWAEGAVTAAATAGQMNSAGLLQHFLDGSGKPVKLSVDNMLNDMPWFKQSSDALTKDTMSAAIRAMPPGYEGPVAFQSDYTSLKADGTPARPDKFKNPDWWAAVGTFSYQTSGVATPNGNGTYSVNSQTSIYDYYNFETTDEHPWPQASDLNKMHRAGWAQNFDTTGTSGFHTSVWP</sequence>
<evidence type="ECO:0008006" key="5">
    <source>
        <dbReference type="Google" id="ProtNLM"/>
    </source>
</evidence>
<evidence type="ECO:0000256" key="2">
    <source>
        <dbReference type="SAM" id="MobiDB-lite"/>
    </source>
</evidence>
<dbReference type="EMBL" id="LQYE01000001">
    <property type="protein sequence ID" value="OAT70362.1"/>
    <property type="molecule type" value="Genomic_DNA"/>
</dbReference>
<evidence type="ECO:0000313" key="4">
    <source>
        <dbReference type="Proteomes" id="UP000186919"/>
    </source>
</evidence>
<name>A0A179VGS8_9MYCO</name>
<dbReference type="AlphaFoldDB" id="A0A179VGS8"/>
<keyword evidence="1" id="KW-0175">Coiled coil</keyword>